<sequence length="53" mass="5441">EAYVGQASQMDAGSNEGWSSGWRSGQSYCRDGPNGGRTRDTGSLGADTAGKEA</sequence>
<dbReference type="EMBL" id="BARV01009175">
    <property type="protein sequence ID" value="GAI13200.1"/>
    <property type="molecule type" value="Genomic_DNA"/>
</dbReference>
<evidence type="ECO:0000313" key="2">
    <source>
        <dbReference type="EMBL" id="GAI13200.1"/>
    </source>
</evidence>
<gene>
    <name evidence="2" type="ORF">S06H3_18189</name>
</gene>
<name>X1MET6_9ZZZZ</name>
<comment type="caution">
    <text evidence="2">The sequence shown here is derived from an EMBL/GenBank/DDBJ whole genome shotgun (WGS) entry which is preliminary data.</text>
</comment>
<feature type="compositionally biased region" description="Polar residues" evidence="1">
    <location>
        <begin position="1"/>
        <end position="27"/>
    </location>
</feature>
<accession>X1MET6</accession>
<protein>
    <submittedName>
        <fullName evidence="2">Uncharacterized protein</fullName>
    </submittedName>
</protein>
<feature type="non-terminal residue" evidence="2">
    <location>
        <position position="1"/>
    </location>
</feature>
<organism evidence="2">
    <name type="scientific">marine sediment metagenome</name>
    <dbReference type="NCBI Taxonomy" id="412755"/>
    <lineage>
        <taxon>unclassified sequences</taxon>
        <taxon>metagenomes</taxon>
        <taxon>ecological metagenomes</taxon>
    </lineage>
</organism>
<proteinExistence type="predicted"/>
<reference evidence="2" key="1">
    <citation type="journal article" date="2014" name="Front. Microbiol.">
        <title>High frequency of phylogenetically diverse reductive dehalogenase-homologous genes in deep subseafloor sedimentary metagenomes.</title>
        <authorList>
            <person name="Kawai M."/>
            <person name="Futagami T."/>
            <person name="Toyoda A."/>
            <person name="Takaki Y."/>
            <person name="Nishi S."/>
            <person name="Hori S."/>
            <person name="Arai W."/>
            <person name="Tsubouchi T."/>
            <person name="Morono Y."/>
            <person name="Uchiyama I."/>
            <person name="Ito T."/>
            <person name="Fujiyama A."/>
            <person name="Inagaki F."/>
            <person name="Takami H."/>
        </authorList>
    </citation>
    <scope>NUCLEOTIDE SEQUENCE</scope>
    <source>
        <strain evidence="2">Expedition CK06-06</strain>
    </source>
</reference>
<evidence type="ECO:0000256" key="1">
    <source>
        <dbReference type="SAM" id="MobiDB-lite"/>
    </source>
</evidence>
<dbReference type="AlphaFoldDB" id="X1MET6"/>
<feature type="region of interest" description="Disordered" evidence="1">
    <location>
        <begin position="1"/>
        <end position="53"/>
    </location>
</feature>